<name>A0A1H7VN28_9BURK</name>
<keyword evidence="3" id="KW-1185">Reference proteome</keyword>
<accession>A0A1H7VN28</accession>
<dbReference type="Pfam" id="PF06224">
    <property type="entry name" value="AlkZ-like"/>
    <property type="match status" value="1"/>
</dbReference>
<dbReference type="InterPro" id="IPR009351">
    <property type="entry name" value="AlkZ-like"/>
</dbReference>
<evidence type="ECO:0000313" key="3">
    <source>
        <dbReference type="Proteomes" id="UP000199120"/>
    </source>
</evidence>
<dbReference type="AlphaFoldDB" id="A0A1H7VN28"/>
<dbReference type="Proteomes" id="UP000199120">
    <property type="component" value="Unassembled WGS sequence"/>
</dbReference>
<feature type="region of interest" description="Disordered" evidence="1">
    <location>
        <begin position="1"/>
        <end position="21"/>
    </location>
</feature>
<evidence type="ECO:0008006" key="4">
    <source>
        <dbReference type="Google" id="ProtNLM"/>
    </source>
</evidence>
<dbReference type="STRING" id="416943.SAMN05445871_4350"/>
<reference evidence="3" key="1">
    <citation type="submission" date="2016-10" db="EMBL/GenBank/DDBJ databases">
        <authorList>
            <person name="Varghese N."/>
            <person name="Submissions S."/>
        </authorList>
    </citation>
    <scope>NUCLEOTIDE SEQUENCE [LARGE SCALE GENOMIC DNA]</scope>
    <source>
        <strain evidence="3">LMG 26416</strain>
    </source>
</reference>
<sequence>MRDVATSLASGSPPAATPRGARADAVTLPIAAARTLHLAAQGLIAPPRRKATKDDVLDAIRRMAQLQIDTIHVVARSPYFVLFSRVGAYDPQWLDQHLAAGRLFEYWSHEACFVPIDDYRLLRHRMLDPAGMGWKYAADWHAKHQQEIDALLARIRESGPVRSADFARAAGDKGNGWWDWKPEKRHLEVLFTTGELMVAERRNFQRVYDVAERVLPGWNDARDLPPRADAERELLIRTCRALGIVRADWVADYYRLPRRPYTDALHALADAGELRPVRVEGWKLDAFVHRDLAASIDDAENGKLVSTVTTLLSPFDPVVWDRKRANALFGFDYAIECYVPAAKRKYGYFVLPILSRGRLVGRVDAKAHRAQQVFELKSLHLEPGVRVSGRLAGDLRRALQRCADWHGTPQLEIGAAPPELAAALREA</sequence>
<evidence type="ECO:0000256" key="1">
    <source>
        <dbReference type="SAM" id="MobiDB-lite"/>
    </source>
</evidence>
<evidence type="ECO:0000313" key="2">
    <source>
        <dbReference type="EMBL" id="SEM10663.1"/>
    </source>
</evidence>
<gene>
    <name evidence="2" type="ORF">SAMN05192542_12638</name>
</gene>
<dbReference type="EMBL" id="FOAJ01000026">
    <property type="protein sequence ID" value="SEM10663.1"/>
    <property type="molecule type" value="Genomic_DNA"/>
</dbReference>
<dbReference type="PANTHER" id="PTHR30528:SF0">
    <property type="entry name" value="CYTOPLASMIC PROTEIN"/>
    <property type="match status" value="1"/>
</dbReference>
<proteinExistence type="predicted"/>
<dbReference type="PANTHER" id="PTHR30528">
    <property type="entry name" value="CYTOPLASMIC PROTEIN"/>
    <property type="match status" value="1"/>
</dbReference>
<organism evidence="2 3">
    <name type="scientific">Paraburkholderia caballeronis</name>
    <dbReference type="NCBI Taxonomy" id="416943"/>
    <lineage>
        <taxon>Bacteria</taxon>
        <taxon>Pseudomonadati</taxon>
        <taxon>Pseudomonadota</taxon>
        <taxon>Betaproteobacteria</taxon>
        <taxon>Burkholderiales</taxon>
        <taxon>Burkholderiaceae</taxon>
        <taxon>Paraburkholderia</taxon>
    </lineage>
</organism>
<protein>
    <recommendedName>
        <fullName evidence="4">Winged helix-turn-helix domain-containing protein</fullName>
    </recommendedName>
</protein>